<evidence type="ECO:0000313" key="1">
    <source>
        <dbReference type="Ensembl" id="ENSOARP00020052962.1"/>
    </source>
</evidence>
<proteinExistence type="predicted"/>
<dbReference type="Ensembl" id="ENSOART00020053924.1">
    <property type="protein sequence ID" value="ENSOARP00020052962.1"/>
    <property type="gene ID" value="ENSOARG00020032313.1"/>
</dbReference>
<reference evidence="1" key="2">
    <citation type="submission" date="2025-08" db="UniProtKB">
        <authorList>
            <consortium name="Ensembl"/>
        </authorList>
    </citation>
    <scope>IDENTIFICATION</scope>
</reference>
<organism evidence="1">
    <name type="scientific">Ovis aries</name>
    <name type="common">Sheep</name>
    <dbReference type="NCBI Taxonomy" id="9940"/>
    <lineage>
        <taxon>Eukaryota</taxon>
        <taxon>Metazoa</taxon>
        <taxon>Chordata</taxon>
        <taxon>Craniata</taxon>
        <taxon>Vertebrata</taxon>
        <taxon>Euteleostomi</taxon>
        <taxon>Mammalia</taxon>
        <taxon>Eutheria</taxon>
        <taxon>Laurasiatheria</taxon>
        <taxon>Artiodactyla</taxon>
        <taxon>Ruminantia</taxon>
        <taxon>Pecora</taxon>
        <taxon>Bovidae</taxon>
        <taxon>Caprinae</taxon>
        <taxon>Ovis</taxon>
    </lineage>
</organism>
<sequence length="119" mass="14014">MKSEWIHFFLGLIFSMPLHTHSGFVFPPALRRSLCETGYLGIRPEYCNYPPVSGTCKLTLTRFYYNTFTFVCEPFIFTGCGGNRNNFKHKYICEKFCLPERDREEEIRPQLPEERSKGK</sequence>
<reference evidence="1" key="1">
    <citation type="submission" date="2020-11" db="EMBL/GenBank/DDBJ databases">
        <authorList>
            <person name="Davenport K.M."/>
            <person name="Bickhart D.M."/>
            <person name="Smith T.P.L."/>
            <person name="Murdoch B.M."/>
            <person name="Rosen B.D."/>
        </authorList>
    </citation>
    <scope>NUCLEOTIDE SEQUENCE [LARGE SCALE GENOMIC DNA]</scope>
    <source>
        <strain evidence="1">OAR_USU_Benz2616</strain>
    </source>
</reference>
<accession>A0AC11E7U5</accession>
<protein>
    <submittedName>
        <fullName evidence="1">Uncharacterized protein</fullName>
    </submittedName>
</protein>
<reference evidence="1" key="3">
    <citation type="submission" date="2025-09" db="UniProtKB">
        <authorList>
            <consortium name="Ensembl"/>
        </authorList>
    </citation>
    <scope>IDENTIFICATION</scope>
</reference>
<name>A0AC11E7U5_SHEEP</name>